<reference evidence="1 2" key="1">
    <citation type="journal article" date="2021" name="BMC Biol.">
        <title>Horizontally acquired antibacterial genes associated with adaptive radiation of ladybird beetles.</title>
        <authorList>
            <person name="Li H.S."/>
            <person name="Tang X.F."/>
            <person name="Huang Y.H."/>
            <person name="Xu Z.Y."/>
            <person name="Chen M.L."/>
            <person name="Du X.Y."/>
            <person name="Qiu B.Y."/>
            <person name="Chen P.T."/>
            <person name="Zhang W."/>
            <person name="Slipinski A."/>
            <person name="Escalona H.E."/>
            <person name="Waterhouse R.M."/>
            <person name="Zwick A."/>
            <person name="Pang H."/>
        </authorList>
    </citation>
    <scope>NUCLEOTIDE SEQUENCE [LARGE SCALE GENOMIC DNA]</scope>
    <source>
        <strain evidence="1">SYSU2018</strain>
    </source>
</reference>
<protein>
    <recommendedName>
        <fullName evidence="3">Profilin</fullName>
    </recommendedName>
</protein>
<dbReference type="AlphaFoldDB" id="A0ABD2NCE4"/>
<name>A0ABD2NCE4_9CUCU</name>
<dbReference type="Proteomes" id="UP001516400">
    <property type="component" value="Unassembled WGS sequence"/>
</dbReference>
<sequence length="137" mass="15326">MALWLGFNDELTVFEKKGAQWNVLYHELLAIGMPQEAELVAFTDDLAVVITAKNAKIGIYVGDEAFVESTNGWKEMNLKSTRKKQMPGLKKCDGVKFGIDTVIPQDLKSLGVIIHHRLNSGKHVTLATEKSLRESWL</sequence>
<dbReference type="EMBL" id="JABFTP020000097">
    <property type="protein sequence ID" value="KAL3276322.1"/>
    <property type="molecule type" value="Genomic_DNA"/>
</dbReference>
<accession>A0ABD2NCE4</accession>
<evidence type="ECO:0008006" key="3">
    <source>
        <dbReference type="Google" id="ProtNLM"/>
    </source>
</evidence>
<evidence type="ECO:0000313" key="2">
    <source>
        <dbReference type="Proteomes" id="UP001516400"/>
    </source>
</evidence>
<organism evidence="1 2">
    <name type="scientific">Cryptolaemus montrouzieri</name>
    <dbReference type="NCBI Taxonomy" id="559131"/>
    <lineage>
        <taxon>Eukaryota</taxon>
        <taxon>Metazoa</taxon>
        <taxon>Ecdysozoa</taxon>
        <taxon>Arthropoda</taxon>
        <taxon>Hexapoda</taxon>
        <taxon>Insecta</taxon>
        <taxon>Pterygota</taxon>
        <taxon>Neoptera</taxon>
        <taxon>Endopterygota</taxon>
        <taxon>Coleoptera</taxon>
        <taxon>Polyphaga</taxon>
        <taxon>Cucujiformia</taxon>
        <taxon>Coccinelloidea</taxon>
        <taxon>Coccinellidae</taxon>
        <taxon>Scymninae</taxon>
        <taxon>Scymnini</taxon>
        <taxon>Cryptolaemus</taxon>
    </lineage>
</organism>
<gene>
    <name evidence="1" type="ORF">HHI36_024354</name>
</gene>
<comment type="caution">
    <text evidence="1">The sequence shown here is derived from an EMBL/GenBank/DDBJ whole genome shotgun (WGS) entry which is preliminary data.</text>
</comment>
<evidence type="ECO:0000313" key="1">
    <source>
        <dbReference type="EMBL" id="KAL3276322.1"/>
    </source>
</evidence>
<keyword evidence="2" id="KW-1185">Reference proteome</keyword>
<proteinExistence type="predicted"/>